<evidence type="ECO:0000313" key="2">
    <source>
        <dbReference type="EMBL" id="AOR79488.1"/>
    </source>
</evidence>
<dbReference type="InterPro" id="IPR029068">
    <property type="entry name" value="Glyas_Bleomycin-R_OHBP_Dase"/>
</dbReference>
<dbReference type="OrthoDB" id="7545296at2"/>
<name>A0A031JUD2_9SPHN</name>
<dbReference type="RefSeq" id="WP_036527057.1">
    <property type="nucleotide sequence ID" value="NZ_CP017076.1"/>
</dbReference>
<dbReference type="AlphaFoldDB" id="A0A031JUD2"/>
<evidence type="ECO:0000313" key="4">
    <source>
        <dbReference type="Proteomes" id="UP000024329"/>
    </source>
</evidence>
<dbReference type="Pfam" id="PF00903">
    <property type="entry name" value="Glyoxalase"/>
    <property type="match status" value="1"/>
</dbReference>
<dbReference type="Proteomes" id="UP000024329">
    <property type="component" value="Unassembled WGS sequence"/>
</dbReference>
<reference evidence="5" key="3">
    <citation type="journal article" date="2017" name="J. Biotechnol.">
        <title>Complete genome sequence of Novosphingobium resinovorum SA1, a versatile xenobiotic-degrading bacterium capable of utilizing sulfanilic acid.</title>
        <authorList>
            <person name="Hegedus B."/>
            <person name="Kos P.B."/>
            <person name="Balint B."/>
            <person name="Maroti G."/>
            <person name="Gan H.M."/>
            <person name="Perei K."/>
            <person name="Rakhely G."/>
        </authorList>
    </citation>
    <scope>NUCLEOTIDE SEQUENCE [LARGE SCALE GENOMIC DNA]</scope>
    <source>
        <strain evidence="5">SA1</strain>
    </source>
</reference>
<accession>A0A031JUD2</accession>
<reference evidence="2" key="2">
    <citation type="submission" date="2016-08" db="EMBL/GenBank/DDBJ databases">
        <authorList>
            <person name="Seilhamer J.J."/>
        </authorList>
    </citation>
    <scope>NUCLEOTIDE SEQUENCE [LARGE SCALE GENOMIC DNA]</scope>
    <source>
        <strain evidence="2">SA1</strain>
        <plasmid evidence="2">pSA1</plasmid>
    </source>
</reference>
<reference evidence="3 4" key="1">
    <citation type="submission" date="2014-03" db="EMBL/GenBank/DDBJ databases">
        <title>Whole genome sequence of Novosphingobium resinovorum KF1.</title>
        <authorList>
            <person name="Gan H.M."/>
            <person name="Gan H.Y."/>
            <person name="Chew T.H."/>
            <person name="Savka M.A."/>
        </authorList>
    </citation>
    <scope>NUCLEOTIDE SEQUENCE [LARGE SCALE GENOMIC DNA]</scope>
    <source>
        <strain evidence="3 4">KF1</strain>
    </source>
</reference>
<dbReference type="Proteomes" id="UP000094626">
    <property type="component" value="Plasmid pSA1"/>
</dbReference>
<evidence type="ECO:0000313" key="3">
    <source>
        <dbReference type="EMBL" id="EZP80570.1"/>
    </source>
</evidence>
<evidence type="ECO:0000259" key="1">
    <source>
        <dbReference type="Pfam" id="PF00903"/>
    </source>
</evidence>
<dbReference type="EMBL" id="JFYZ01000016">
    <property type="protein sequence ID" value="EZP80570.1"/>
    <property type="molecule type" value="Genomic_DNA"/>
</dbReference>
<evidence type="ECO:0000313" key="5">
    <source>
        <dbReference type="Proteomes" id="UP000094626"/>
    </source>
</evidence>
<dbReference type="PATRIC" id="fig|158500.4.peg.3401"/>
<dbReference type="SUPFAM" id="SSF54593">
    <property type="entry name" value="Glyoxalase/Bleomycin resistance protein/Dihydroxybiphenyl dioxygenase"/>
    <property type="match status" value="2"/>
</dbReference>
<dbReference type="Gene3D" id="3.10.180.10">
    <property type="entry name" value="2,3-Dihydroxybiphenyl 1,2-Dioxygenase, domain 1"/>
    <property type="match status" value="1"/>
</dbReference>
<dbReference type="InterPro" id="IPR004360">
    <property type="entry name" value="Glyas_Fos-R_dOase_dom"/>
</dbReference>
<keyword evidence="2" id="KW-0614">Plasmid</keyword>
<gene>
    <name evidence="2" type="ORF">BES08_21990</name>
    <name evidence="3" type="ORF">BV97_03337</name>
</gene>
<organism evidence="3 4">
    <name type="scientific">Novosphingobium resinovorum</name>
    <dbReference type="NCBI Taxonomy" id="158500"/>
    <lineage>
        <taxon>Bacteria</taxon>
        <taxon>Pseudomonadati</taxon>
        <taxon>Pseudomonadota</taxon>
        <taxon>Alphaproteobacteria</taxon>
        <taxon>Sphingomonadales</taxon>
        <taxon>Sphingomonadaceae</taxon>
        <taxon>Novosphingobium</taxon>
    </lineage>
</organism>
<sequence>MTLLRCATHTVSNVAEVAERYARWLDYAVVEQGVVSEDLAALWQAPSSAGKAYVLMRPASGSDVFLRFVEGDAVPDYAPIRTYGWAAIEICVTDVEAVNERMLASPDFEVIGPPRPLDGFPTVKPMQVRGPDLETVYLTEIRVNGAEHGLPTPRSLVDRPFILVLACSDLQASIDWVRDVLGFDMIDPVSIHYSMISLAFDLPEGEKVALVTAKYEGETFLELDQYPQAATPRPQVEGALPPGVSICTINVPDFARLEGHWAVRPEVREGALYNGAKVGLLRMPDGALLEVIEGGRVL</sequence>
<dbReference type="eggNOG" id="COG0346">
    <property type="taxonomic scope" value="Bacteria"/>
</dbReference>
<feature type="domain" description="Glyoxalase/fosfomycin resistance/dioxygenase" evidence="1">
    <location>
        <begin position="164"/>
        <end position="254"/>
    </location>
</feature>
<protein>
    <recommendedName>
        <fullName evidence="1">Glyoxalase/fosfomycin resistance/dioxygenase domain-containing protein</fullName>
    </recommendedName>
</protein>
<keyword evidence="5" id="KW-1185">Reference proteome</keyword>
<geneLocation type="plasmid" evidence="2 5">
    <name>pSA1</name>
</geneLocation>
<dbReference type="KEGG" id="nre:BES08_21990"/>
<dbReference type="EMBL" id="CP017076">
    <property type="protein sequence ID" value="AOR79488.1"/>
    <property type="molecule type" value="Genomic_DNA"/>
</dbReference>
<proteinExistence type="predicted"/>